<comment type="caution">
    <text evidence="9">The sequence shown here is derived from an EMBL/GenBank/DDBJ whole genome shotgun (WGS) entry which is preliminary data.</text>
</comment>
<keyword evidence="5 7" id="KW-0238">DNA-binding</keyword>
<feature type="domain" description="OmpR/PhoB-type" evidence="8">
    <location>
        <begin position="1"/>
        <end position="98"/>
    </location>
</feature>
<protein>
    <submittedName>
        <fullName evidence="9">Transcriptional regulatory protein, C terminal</fullName>
    </submittedName>
</protein>
<dbReference type="PROSITE" id="PS51755">
    <property type="entry name" value="OMPR_PHOB"/>
    <property type="match status" value="1"/>
</dbReference>
<keyword evidence="6" id="KW-0804">Transcription</keyword>
<dbReference type="InterPro" id="IPR016032">
    <property type="entry name" value="Sig_transdc_resp-reg_C-effctor"/>
</dbReference>
<accession>A0AA46ACY3</accession>
<dbReference type="Pfam" id="PF00486">
    <property type="entry name" value="Trans_reg_C"/>
    <property type="match status" value="1"/>
</dbReference>
<evidence type="ECO:0000313" key="9">
    <source>
        <dbReference type="EMBL" id="SMP01495.1"/>
    </source>
</evidence>
<evidence type="ECO:0000256" key="6">
    <source>
        <dbReference type="ARBA" id="ARBA00023163"/>
    </source>
</evidence>
<dbReference type="CDD" id="cd00383">
    <property type="entry name" value="trans_reg_C"/>
    <property type="match status" value="1"/>
</dbReference>
<dbReference type="SMART" id="SM00862">
    <property type="entry name" value="Trans_reg_C"/>
    <property type="match status" value="1"/>
</dbReference>
<sequence length="105" mass="12120">MRMTESIKLIEKSGQLFVEGREVACTAKEFKLLAFLCKNPYQIFSMGQLYHHVWGEESFGYENTVMVHIGQLRKKIEPCPRKPTYIITIRGLGYKFMGNNKVGSQ</sequence>
<gene>
    <name evidence="9" type="ORF">SAMN06265361_101252</name>
</gene>
<dbReference type="PANTHER" id="PTHR48111">
    <property type="entry name" value="REGULATOR OF RPOS"/>
    <property type="match status" value="1"/>
</dbReference>
<evidence type="ECO:0000256" key="3">
    <source>
        <dbReference type="ARBA" id="ARBA00023012"/>
    </source>
</evidence>
<dbReference type="GO" id="GO:0006355">
    <property type="term" value="P:regulation of DNA-templated transcription"/>
    <property type="evidence" value="ECO:0007669"/>
    <property type="project" value="InterPro"/>
</dbReference>
<reference evidence="9" key="1">
    <citation type="submission" date="2017-05" db="EMBL/GenBank/DDBJ databases">
        <authorList>
            <person name="Varghese N."/>
            <person name="Submissions S."/>
        </authorList>
    </citation>
    <scope>NUCLEOTIDE SEQUENCE</scope>
    <source>
        <strain evidence="9">DSM 45262</strain>
    </source>
</reference>
<name>A0AA46ACY3_9BACL</name>
<dbReference type="InterPro" id="IPR039420">
    <property type="entry name" value="WalR-like"/>
</dbReference>
<evidence type="ECO:0000256" key="7">
    <source>
        <dbReference type="PROSITE-ProRule" id="PRU01091"/>
    </source>
</evidence>
<evidence type="ECO:0000256" key="2">
    <source>
        <dbReference type="ARBA" id="ARBA00022553"/>
    </source>
</evidence>
<feature type="DNA-binding region" description="OmpR/PhoB-type" evidence="7">
    <location>
        <begin position="1"/>
        <end position="98"/>
    </location>
</feature>
<evidence type="ECO:0000259" key="8">
    <source>
        <dbReference type="PROSITE" id="PS51755"/>
    </source>
</evidence>
<evidence type="ECO:0000256" key="1">
    <source>
        <dbReference type="ARBA" id="ARBA00004496"/>
    </source>
</evidence>
<keyword evidence="3" id="KW-0902">Two-component regulatory system</keyword>
<dbReference type="GO" id="GO:0000976">
    <property type="term" value="F:transcription cis-regulatory region binding"/>
    <property type="evidence" value="ECO:0007669"/>
    <property type="project" value="TreeGrafter"/>
</dbReference>
<dbReference type="GO" id="GO:0005829">
    <property type="term" value="C:cytosol"/>
    <property type="evidence" value="ECO:0007669"/>
    <property type="project" value="TreeGrafter"/>
</dbReference>
<dbReference type="EMBL" id="FXTU01000001">
    <property type="protein sequence ID" value="SMP01495.1"/>
    <property type="molecule type" value="Genomic_DNA"/>
</dbReference>
<keyword evidence="4" id="KW-0805">Transcription regulation</keyword>
<dbReference type="InterPro" id="IPR001867">
    <property type="entry name" value="OmpR/PhoB-type_DNA-bd"/>
</dbReference>
<keyword evidence="2" id="KW-0597">Phosphoprotein</keyword>
<dbReference type="FunFam" id="1.10.10.10:FF:000018">
    <property type="entry name" value="DNA-binding response regulator ResD"/>
    <property type="match status" value="1"/>
</dbReference>
<dbReference type="InterPro" id="IPR036388">
    <property type="entry name" value="WH-like_DNA-bd_sf"/>
</dbReference>
<evidence type="ECO:0000313" key="10">
    <source>
        <dbReference type="Proteomes" id="UP001157946"/>
    </source>
</evidence>
<organism evidence="9 10">
    <name type="scientific">Laceyella tengchongensis</name>
    <dbReference type="NCBI Taxonomy" id="574699"/>
    <lineage>
        <taxon>Bacteria</taxon>
        <taxon>Bacillati</taxon>
        <taxon>Bacillota</taxon>
        <taxon>Bacilli</taxon>
        <taxon>Bacillales</taxon>
        <taxon>Thermoactinomycetaceae</taxon>
        <taxon>Laceyella</taxon>
    </lineage>
</organism>
<keyword evidence="10" id="KW-1185">Reference proteome</keyword>
<evidence type="ECO:0000256" key="4">
    <source>
        <dbReference type="ARBA" id="ARBA00023015"/>
    </source>
</evidence>
<dbReference type="Proteomes" id="UP001157946">
    <property type="component" value="Unassembled WGS sequence"/>
</dbReference>
<dbReference type="PANTHER" id="PTHR48111:SF52">
    <property type="entry name" value="TRANSCRIPTIONAL REGULATORY PROTEIN YVRH"/>
    <property type="match status" value="1"/>
</dbReference>
<evidence type="ECO:0000256" key="5">
    <source>
        <dbReference type="ARBA" id="ARBA00023125"/>
    </source>
</evidence>
<dbReference type="GO" id="GO:0000156">
    <property type="term" value="F:phosphorelay response regulator activity"/>
    <property type="evidence" value="ECO:0007669"/>
    <property type="project" value="TreeGrafter"/>
</dbReference>
<dbReference type="AlphaFoldDB" id="A0AA46ACY3"/>
<dbReference type="Gene3D" id="1.10.10.10">
    <property type="entry name" value="Winged helix-like DNA-binding domain superfamily/Winged helix DNA-binding domain"/>
    <property type="match status" value="1"/>
</dbReference>
<comment type="subcellular location">
    <subcellularLocation>
        <location evidence="1">Cytoplasm</location>
    </subcellularLocation>
</comment>
<dbReference type="SUPFAM" id="SSF46894">
    <property type="entry name" value="C-terminal effector domain of the bipartite response regulators"/>
    <property type="match status" value="1"/>
</dbReference>
<proteinExistence type="predicted"/>
<dbReference type="GO" id="GO:0032993">
    <property type="term" value="C:protein-DNA complex"/>
    <property type="evidence" value="ECO:0007669"/>
    <property type="project" value="TreeGrafter"/>
</dbReference>